<dbReference type="RefSeq" id="WP_255845393.1">
    <property type="nucleotide sequence ID" value="NZ_CP094358.1"/>
</dbReference>
<evidence type="ECO:0000313" key="1">
    <source>
        <dbReference type="EMBL" id="UOB18776.1"/>
    </source>
</evidence>
<dbReference type="Proteomes" id="UP000831290">
    <property type="component" value="Chromosome"/>
</dbReference>
<protein>
    <submittedName>
        <fullName evidence="1">DUF6268 family outer membrane beta-barrel protein</fullName>
    </submittedName>
</protein>
<dbReference type="EMBL" id="CP094358">
    <property type="protein sequence ID" value="UOB18776.1"/>
    <property type="molecule type" value="Genomic_DNA"/>
</dbReference>
<proteinExistence type="predicted"/>
<reference evidence="1" key="1">
    <citation type="submission" date="2022-03" db="EMBL/GenBank/DDBJ databases">
        <title>Description of Abyssus ytuae gen. nov., sp. nov., a novel member of the family Flavobacteriaceae isolated from the sediment of Mariana Trench.</title>
        <authorList>
            <person name="Zhang J."/>
            <person name="Xu X."/>
        </authorList>
    </citation>
    <scope>NUCLEOTIDE SEQUENCE</scope>
    <source>
        <strain evidence="1">MT3330</strain>
    </source>
</reference>
<name>A0A9E7CTV4_9FLAO</name>
<accession>A0A9E7CTV4</accession>
<sequence>MKRIFVTVMCSLTFIKTHSQIENKNVALFDYKMNLWSKEAGLNKMRFNVNYVFFDKTSPLSVGFNANLYDFYYDVNNVDYAGNTSQISNIYSFTINFLKTLHISEKLNIVLGFSPQAVSNFNTDVTTNDINLNFTGYFEKKWTNVNSFSKLAVGAEYGYRLGKLKWLPVLYYYKEFNENIDITFGFPKTQITYRFNDRNSLKLNVYEDSFYANIHYKYLGDQNYKSYKMTYLNFSAGLNYELSFGNNWFATSAVDYSIYNDLEIIDNHEFNMGNVASLTFGMKYKF</sequence>
<evidence type="ECO:0000313" key="2">
    <source>
        <dbReference type="Proteomes" id="UP000831290"/>
    </source>
</evidence>
<dbReference type="AlphaFoldDB" id="A0A9E7CTV4"/>
<organism evidence="1 2">
    <name type="scientific">Abyssalbus ytuae</name>
    <dbReference type="NCBI Taxonomy" id="2926907"/>
    <lineage>
        <taxon>Bacteria</taxon>
        <taxon>Pseudomonadati</taxon>
        <taxon>Bacteroidota</taxon>
        <taxon>Flavobacteriia</taxon>
        <taxon>Flavobacteriales</taxon>
        <taxon>Flavobacteriaceae</taxon>
        <taxon>Abyssalbus</taxon>
    </lineage>
</organism>
<dbReference type="KEGG" id="fbm:MQE35_05650"/>
<gene>
    <name evidence="1" type="ORF">MQE35_05650</name>
</gene>
<keyword evidence="2" id="KW-1185">Reference proteome</keyword>